<name>A0A1V5M8W9_UNCT6</name>
<dbReference type="GO" id="GO:0000967">
    <property type="term" value="P:rRNA 5'-end processing"/>
    <property type="evidence" value="ECO:0007669"/>
    <property type="project" value="TreeGrafter"/>
</dbReference>
<reference evidence="1 2" key="1">
    <citation type="submission" date="2017-02" db="EMBL/GenBank/DDBJ databases">
        <title>Delving into the versatile metabolic prowess of the omnipresent phylum Bacteroidetes.</title>
        <authorList>
            <person name="Nobu M.K."/>
            <person name="Mei R."/>
            <person name="Narihiro T."/>
            <person name="Kuroda K."/>
            <person name="Liu W.-T."/>
        </authorList>
    </citation>
    <scope>NUCLEOTIDE SEQUENCE [LARGE SCALE GENOMIC DNA]</scope>
    <source>
        <strain evidence="1">ADurb.Bin417</strain>
    </source>
</reference>
<accession>A0A1V5M8W9</accession>
<evidence type="ECO:0000313" key="2">
    <source>
        <dbReference type="Proteomes" id="UP000485484"/>
    </source>
</evidence>
<gene>
    <name evidence="1" type="primary">yrrK</name>
    <name evidence="1" type="ORF">BWY73_01461</name>
</gene>
<organism evidence="1 2">
    <name type="scientific">candidate division TA06 bacterium ADurb.Bin417</name>
    <dbReference type="NCBI Taxonomy" id="1852828"/>
    <lineage>
        <taxon>Bacteria</taxon>
        <taxon>Bacteria division TA06</taxon>
    </lineage>
</organism>
<dbReference type="AlphaFoldDB" id="A0A1V5M8W9"/>
<dbReference type="SUPFAM" id="SSF53098">
    <property type="entry name" value="Ribonuclease H-like"/>
    <property type="match status" value="1"/>
</dbReference>
<dbReference type="Proteomes" id="UP000485484">
    <property type="component" value="Unassembled WGS sequence"/>
</dbReference>
<protein>
    <submittedName>
        <fullName evidence="1">Putative Holliday junction resolvase</fullName>
        <ecNumber evidence="1">3.1.-.-</ecNumber>
    </submittedName>
</protein>
<dbReference type="InterPro" id="IPR005227">
    <property type="entry name" value="YqgF"/>
</dbReference>
<proteinExistence type="predicted"/>
<dbReference type="EMBL" id="MWAK01000342">
    <property type="protein sequence ID" value="OPZ89669.1"/>
    <property type="molecule type" value="Genomic_DNA"/>
</dbReference>
<dbReference type="Gene3D" id="3.30.420.140">
    <property type="entry name" value="YqgF/RNase H-like domain"/>
    <property type="match status" value="1"/>
</dbReference>
<dbReference type="EC" id="3.1.-.-" evidence="1"/>
<evidence type="ECO:0000313" key="1">
    <source>
        <dbReference type="EMBL" id="OPZ89669.1"/>
    </source>
</evidence>
<comment type="caution">
    <text evidence="1">The sequence shown here is derived from an EMBL/GenBank/DDBJ whole genome shotgun (WGS) entry which is preliminary data.</text>
</comment>
<dbReference type="GO" id="GO:0005829">
    <property type="term" value="C:cytosol"/>
    <property type="evidence" value="ECO:0007669"/>
    <property type="project" value="TreeGrafter"/>
</dbReference>
<dbReference type="GO" id="GO:0016787">
    <property type="term" value="F:hydrolase activity"/>
    <property type="evidence" value="ECO:0007669"/>
    <property type="project" value="UniProtKB-KW"/>
</dbReference>
<keyword evidence="1" id="KW-0378">Hydrolase</keyword>
<dbReference type="InterPro" id="IPR037027">
    <property type="entry name" value="YqgF/RNaseH-like_dom_sf"/>
</dbReference>
<dbReference type="CDD" id="cd16964">
    <property type="entry name" value="YqgF"/>
    <property type="match status" value="1"/>
</dbReference>
<sequence length="94" mass="10865">MVVGIPLSMDNTENPQVRRTLAFMERLKELTGCAVTRWDERLSSQQAERYLLEADLSRAKRRKVIDRLAAQIILQDYLDRQNPNLASPFTAEEC</sequence>
<dbReference type="InterPro" id="IPR012337">
    <property type="entry name" value="RNaseH-like_sf"/>
</dbReference>
<dbReference type="Pfam" id="PF03652">
    <property type="entry name" value="RuvX"/>
    <property type="match status" value="1"/>
</dbReference>
<dbReference type="NCBIfam" id="TIGR00250">
    <property type="entry name" value="RNAse_H_YqgF"/>
    <property type="match status" value="1"/>
</dbReference>
<dbReference type="PANTHER" id="PTHR33317">
    <property type="entry name" value="POLYNUCLEOTIDYL TRANSFERASE, RIBONUCLEASE H-LIKE SUPERFAMILY PROTEIN"/>
    <property type="match status" value="1"/>
</dbReference>
<dbReference type="PANTHER" id="PTHR33317:SF4">
    <property type="entry name" value="POLYNUCLEOTIDYL TRANSFERASE, RIBONUCLEASE H-LIKE SUPERFAMILY PROTEIN"/>
    <property type="match status" value="1"/>
</dbReference>